<accession>A0AAW3T8G5</accession>
<dbReference type="PANTHER" id="PTHR35369:SF2">
    <property type="entry name" value="BLR3025 PROTEIN"/>
    <property type="match status" value="1"/>
</dbReference>
<organism evidence="4 5">
    <name type="scientific">Curtobacterium pusillum</name>
    <dbReference type="NCBI Taxonomy" id="69373"/>
    <lineage>
        <taxon>Bacteria</taxon>
        <taxon>Bacillati</taxon>
        <taxon>Actinomycetota</taxon>
        <taxon>Actinomycetes</taxon>
        <taxon>Micrococcales</taxon>
        <taxon>Microbacteriaceae</taxon>
        <taxon>Curtobacterium</taxon>
    </lineage>
</organism>
<dbReference type="EMBL" id="JACGXP010000004">
    <property type="protein sequence ID" value="MBA8991446.1"/>
    <property type="molecule type" value="Genomic_DNA"/>
</dbReference>
<dbReference type="AlphaFoldDB" id="A0AAW3T8G5"/>
<dbReference type="Proteomes" id="UP000590225">
    <property type="component" value="Unassembled WGS sequence"/>
</dbReference>
<dbReference type="Gene3D" id="3.40.1170.60">
    <property type="match status" value="1"/>
</dbReference>
<keyword evidence="1" id="KW-0227">DNA damage</keyword>
<evidence type="ECO:0000256" key="1">
    <source>
        <dbReference type="ARBA" id="ARBA00022763"/>
    </source>
</evidence>
<dbReference type="SUPFAM" id="SSF56672">
    <property type="entry name" value="DNA/RNA polymerases"/>
    <property type="match status" value="1"/>
</dbReference>
<reference evidence="4 5" key="1">
    <citation type="submission" date="2020-07" db="EMBL/GenBank/DDBJ databases">
        <title>Above-ground endophytic microbial communities from plants in different locations in the United States.</title>
        <authorList>
            <person name="Frank C."/>
        </authorList>
    </citation>
    <scope>NUCLEOTIDE SEQUENCE [LARGE SCALE GENOMIC DNA]</scope>
    <source>
        <strain evidence="4 5">WPL5_2</strain>
    </source>
</reference>
<feature type="region of interest" description="Disordered" evidence="2">
    <location>
        <begin position="466"/>
        <end position="495"/>
    </location>
</feature>
<dbReference type="InterPro" id="IPR050356">
    <property type="entry name" value="SulA_CellDiv_inhibitor"/>
</dbReference>
<sequence>MSPRGGGRTRTAGSRVTGALAGSRGQAGGSAGAGVPDARSIRADALARGGALPEPPPTRTIVLWCPDWPVIAAARAAGEPPERPFALVVKGQVYASSASARQHGVIRGLRVREAQARCPELVVQPYDDALDHRAFEPVIRAVEAAVPGVEVLRPGTLALRSRGPARYYGGERAAAATLAGIAADHGAPGVRAGVADTPFAAEQAARARPARPGERVRIVPVDGSAPFLSGLSLAVLGDADLAMLLGRLGIQTLGEFAALSDEQVRDRFGLAGAFLHRLAGGRDPREVAARSVPPELRVEAAFEPPLDRADQIAFAFRRSADDFAARLRAAGLVATTIRVGIVDERDILLERTWVHPRWFDAADVVDRVRWQLAGGVDPTGLEAPVVQVVLEPVAVDDMANHERGLWGTGPDERVHHGLARVQGLVGHDGVVTPRIGGGRTLAERVVLVPWGDAPVGGERALATVRDRPWPGKLPGPPPATVLDRPRPVDVVGDDGDTVDVDDRGTLTGVPARFRAEGERGGRFGSVTAWAGPWPLVVRWWEAGGRRLHRLQLVDAEGRAWYLVLADHRWWAEAVAT</sequence>
<proteinExistence type="predicted"/>
<evidence type="ECO:0000259" key="3">
    <source>
        <dbReference type="Pfam" id="PF00817"/>
    </source>
</evidence>
<feature type="domain" description="UmuC" evidence="3">
    <location>
        <begin position="82"/>
        <end position="204"/>
    </location>
</feature>
<gene>
    <name evidence="4" type="ORF">FHW23_002715</name>
</gene>
<feature type="compositionally biased region" description="Low complexity" evidence="2">
    <location>
        <begin position="9"/>
        <end position="24"/>
    </location>
</feature>
<protein>
    <submittedName>
        <fullName evidence="4">Protein ImuB</fullName>
    </submittedName>
</protein>
<dbReference type="Pfam" id="PF00817">
    <property type="entry name" value="IMS"/>
    <property type="match status" value="1"/>
</dbReference>
<dbReference type="PANTHER" id="PTHR35369">
    <property type="entry name" value="BLR3025 PROTEIN-RELATED"/>
    <property type="match status" value="1"/>
</dbReference>
<dbReference type="CDD" id="cd03468">
    <property type="entry name" value="PolY_like"/>
    <property type="match status" value="1"/>
</dbReference>
<dbReference type="InterPro" id="IPR001126">
    <property type="entry name" value="UmuC"/>
</dbReference>
<dbReference type="GO" id="GO:0006281">
    <property type="term" value="P:DNA repair"/>
    <property type="evidence" value="ECO:0007669"/>
    <property type="project" value="InterPro"/>
</dbReference>
<evidence type="ECO:0000313" key="4">
    <source>
        <dbReference type="EMBL" id="MBA8991446.1"/>
    </source>
</evidence>
<comment type="caution">
    <text evidence="4">The sequence shown here is derived from an EMBL/GenBank/DDBJ whole genome shotgun (WGS) entry which is preliminary data.</text>
</comment>
<feature type="region of interest" description="Disordered" evidence="2">
    <location>
        <begin position="1"/>
        <end position="36"/>
    </location>
</feature>
<evidence type="ECO:0000256" key="2">
    <source>
        <dbReference type="SAM" id="MobiDB-lite"/>
    </source>
</evidence>
<name>A0AAW3T8G5_9MICO</name>
<dbReference type="InterPro" id="IPR043502">
    <property type="entry name" value="DNA/RNA_pol_sf"/>
</dbReference>
<evidence type="ECO:0000313" key="5">
    <source>
        <dbReference type="Proteomes" id="UP000590225"/>
    </source>
</evidence>